<dbReference type="STRING" id="1195236.CTER_0250"/>
<dbReference type="RefSeq" id="WP_004623579.1">
    <property type="nucleotide sequence ID" value="NZ_AORV01000015.1"/>
</dbReference>
<name>S0FZ00_RUMCE</name>
<accession>S0FZ00</accession>
<dbReference type="InterPro" id="IPR000772">
    <property type="entry name" value="Ricin_B_lectin"/>
</dbReference>
<organism evidence="2 3">
    <name type="scientific">Ruminiclostridium cellobioparum subsp. termitidis CT1112</name>
    <dbReference type="NCBI Taxonomy" id="1195236"/>
    <lineage>
        <taxon>Bacteria</taxon>
        <taxon>Bacillati</taxon>
        <taxon>Bacillota</taxon>
        <taxon>Clostridia</taxon>
        <taxon>Eubacteriales</taxon>
        <taxon>Oscillospiraceae</taxon>
        <taxon>Ruminiclostridium</taxon>
    </lineage>
</organism>
<dbReference type="Pfam" id="PF14200">
    <property type="entry name" value="RicinB_lectin_2"/>
    <property type="match status" value="1"/>
</dbReference>
<dbReference type="Proteomes" id="UP000014155">
    <property type="component" value="Unassembled WGS sequence"/>
</dbReference>
<evidence type="ECO:0000259" key="1">
    <source>
        <dbReference type="PROSITE" id="PS51175"/>
    </source>
</evidence>
<protein>
    <submittedName>
        <fullName evidence="2">Carbohydrate binding module (Family 6)</fullName>
    </submittedName>
</protein>
<feature type="domain" description="CBM6" evidence="1">
    <location>
        <begin position="503"/>
        <end position="636"/>
    </location>
</feature>
<dbReference type="Gene3D" id="2.80.10.50">
    <property type="match status" value="1"/>
</dbReference>
<dbReference type="Pfam" id="PF18099">
    <property type="entry name" value="CBM_35_2"/>
    <property type="match status" value="1"/>
</dbReference>
<dbReference type="PATRIC" id="fig|1195236.3.peg.555"/>
<dbReference type="InterPro" id="IPR032178">
    <property type="entry name" value="DUF5010"/>
</dbReference>
<dbReference type="CDD" id="cd00257">
    <property type="entry name" value="beta-trefoil_FSCN-like"/>
    <property type="match status" value="1"/>
</dbReference>
<dbReference type="SUPFAM" id="SSF50405">
    <property type="entry name" value="Actin-crosslinking proteins"/>
    <property type="match status" value="1"/>
</dbReference>
<proteinExistence type="predicted"/>
<dbReference type="GO" id="GO:0030246">
    <property type="term" value="F:carbohydrate binding"/>
    <property type="evidence" value="ECO:0007669"/>
    <property type="project" value="InterPro"/>
</dbReference>
<dbReference type="InterPro" id="IPR008999">
    <property type="entry name" value="Actin-crosslinking"/>
</dbReference>
<dbReference type="eggNOG" id="COG1404">
    <property type="taxonomic scope" value="Bacteria"/>
</dbReference>
<evidence type="ECO:0000313" key="3">
    <source>
        <dbReference type="Proteomes" id="UP000014155"/>
    </source>
</evidence>
<dbReference type="AlphaFoldDB" id="S0FZ00"/>
<gene>
    <name evidence="2" type="ORF">CTER_0250</name>
</gene>
<dbReference type="SUPFAM" id="SSF49785">
    <property type="entry name" value="Galactose-binding domain-like"/>
    <property type="match status" value="1"/>
</dbReference>
<dbReference type="InterPro" id="IPR005084">
    <property type="entry name" value="CBM6"/>
</dbReference>
<dbReference type="InterPro" id="IPR041342">
    <property type="entry name" value="CBM35"/>
</dbReference>
<dbReference type="Pfam" id="PF16402">
    <property type="entry name" value="DUF5010"/>
    <property type="match status" value="1"/>
</dbReference>
<dbReference type="PROSITE" id="PS51175">
    <property type="entry name" value="CBM6"/>
    <property type="match status" value="1"/>
</dbReference>
<reference evidence="2 3" key="1">
    <citation type="journal article" date="2013" name="Genome Announc.">
        <title>Draft Genome Sequence of the Cellulolytic, Mesophilic, Anaerobic Bacterium Clostridium termitidis Strain CT1112 (DSM 5398).</title>
        <authorList>
            <person name="Lal S."/>
            <person name="Ramachandran U."/>
            <person name="Zhang X."/>
            <person name="Munir R."/>
            <person name="Sparling R."/>
            <person name="Levin D.B."/>
        </authorList>
    </citation>
    <scope>NUCLEOTIDE SEQUENCE [LARGE SCALE GENOMIC DNA]</scope>
    <source>
        <strain evidence="2 3">CT1112</strain>
    </source>
</reference>
<sequence length="636" mass="69964">MGKKFLYVLIVVFVMSFAISSGIPVSVRAQPAASGQLQMVGLKSAATNKFVCAESGGTVPMLINRDGVGGDWEKFQKEDLGNGLFSLKSMANSKYVTVDTAAKTLMPSSTTTGDAQKFTMEDRGSGKYAIKAVINNMYLSNDIAAGNQLHADAVTIGPNEEFIWFNLDPIPSATSDVGVTMGFTTTTLNGGTPEYAGNTIYNLPLYMSSSDTSQWWDNIVEEIAYSGADFVAPTIRGYLDSVPDYNNNGDPRKLADMVAAMNRRGVADKFKISFLDDTAASMADHKNRDNGGGGYDPKFDIGDTGNYKYIWDYNMRAFFNAIPDNMRYKIDGRPAIWEWGIGDYAFTNYGNGNTKALLMYIREKCQAEFGFNPYIIVDQSWVKCDPSVNDPSVIDGIHGWFILGPGYSTENFNGNSFGALCPAFRVVNGSASMFLDSNHGKTFDTNLSLTAGKKCLSTLVEGFSDWEENCSVWRSKDTTYYDYPNQRINTLRKYTKNPFPDDLKVEAEACDSYNDTTTGNSGNSFRDGNIDIQRTSDVNGGWNVYNTSAGEWLQWQEIPLQGTVTLKARISTNTQNARLRFVIDGTAGPTITLPDTGGLQNWQTVAAGTFTFEQGSYHTVKIEFISGNIGLNYWTN</sequence>
<evidence type="ECO:0000313" key="2">
    <source>
        <dbReference type="EMBL" id="EMS73788.1"/>
    </source>
</evidence>
<comment type="caution">
    <text evidence="2">The sequence shown here is derived from an EMBL/GenBank/DDBJ whole genome shotgun (WGS) entry which is preliminary data.</text>
</comment>
<keyword evidence="3" id="KW-1185">Reference proteome</keyword>
<dbReference type="eggNOG" id="COG3568">
    <property type="taxonomic scope" value="Bacteria"/>
</dbReference>
<dbReference type="EMBL" id="AORV01000015">
    <property type="protein sequence ID" value="EMS73788.1"/>
    <property type="molecule type" value="Genomic_DNA"/>
</dbReference>
<dbReference type="CDD" id="cd04080">
    <property type="entry name" value="CBM6_cellulase-like"/>
    <property type="match status" value="1"/>
</dbReference>
<dbReference type="Gene3D" id="2.60.120.260">
    <property type="entry name" value="Galactose-binding domain-like"/>
    <property type="match status" value="1"/>
</dbReference>
<dbReference type="InterPro" id="IPR008979">
    <property type="entry name" value="Galactose-bd-like_sf"/>
</dbReference>